<evidence type="ECO:0000259" key="2">
    <source>
        <dbReference type="Pfam" id="PF15495"/>
    </source>
</evidence>
<dbReference type="GO" id="GO:0009418">
    <property type="term" value="C:pilus shaft"/>
    <property type="evidence" value="ECO:0007669"/>
    <property type="project" value="InterPro"/>
</dbReference>
<keyword evidence="4" id="KW-1185">Reference proteome</keyword>
<proteinExistence type="predicted"/>
<dbReference type="InterPro" id="IPR047786">
    <property type="entry name" value="Mfa1_fim"/>
</dbReference>
<dbReference type="OrthoDB" id="1014669at2"/>
<dbReference type="STRING" id="596327.PORUE0001_0273"/>
<evidence type="ECO:0000256" key="1">
    <source>
        <dbReference type="SAM" id="MobiDB-lite"/>
    </source>
</evidence>
<evidence type="ECO:0000313" key="3">
    <source>
        <dbReference type="EMBL" id="EEK17508.1"/>
    </source>
</evidence>
<dbReference type="NCBIfam" id="NF038041">
    <property type="entry name" value="fim_Mfa1_fam"/>
    <property type="match status" value="1"/>
</dbReference>
<gene>
    <name evidence="3" type="ORF">PORUE0001_0273</name>
</gene>
<dbReference type="Gene3D" id="2.60.40.2580">
    <property type="match status" value="1"/>
</dbReference>
<evidence type="ECO:0000313" key="4">
    <source>
        <dbReference type="Proteomes" id="UP000003303"/>
    </source>
</evidence>
<protein>
    <recommendedName>
        <fullName evidence="2">Minor fimbrium subunit Mfa1 C-terminal domain-containing protein</fullName>
    </recommendedName>
</protein>
<feature type="region of interest" description="Disordered" evidence="1">
    <location>
        <begin position="472"/>
        <end position="507"/>
    </location>
</feature>
<feature type="domain" description="Minor fimbrium subunit Mfa1 C-terminal" evidence="2">
    <location>
        <begin position="423"/>
        <end position="527"/>
    </location>
</feature>
<dbReference type="Gene3D" id="2.60.40.3690">
    <property type="match status" value="1"/>
</dbReference>
<dbReference type="Proteomes" id="UP000003303">
    <property type="component" value="Unassembled WGS sequence"/>
</dbReference>
<reference evidence="3 4" key="1">
    <citation type="submission" date="2009-04" db="EMBL/GenBank/DDBJ databases">
        <authorList>
            <person name="Sebastian Y."/>
            <person name="Madupu R."/>
            <person name="Durkin A.S."/>
            <person name="Torralba M."/>
            <person name="Methe B."/>
            <person name="Sutton G.G."/>
            <person name="Strausberg R.L."/>
            <person name="Nelson K.E."/>
        </authorList>
    </citation>
    <scope>NUCLEOTIDE SEQUENCE [LARGE SCALE GENOMIC DNA]</scope>
    <source>
        <strain evidence="3 4">60-3</strain>
    </source>
</reference>
<dbReference type="InterPro" id="IPR029140">
    <property type="entry name" value="Mfa1_C"/>
</dbReference>
<accession>C2M9U5</accession>
<feature type="compositionally biased region" description="Basic and acidic residues" evidence="1">
    <location>
        <begin position="479"/>
        <end position="492"/>
    </location>
</feature>
<comment type="caution">
    <text evidence="3">The sequence shown here is derived from an EMBL/GenBank/DDBJ whole genome shotgun (WGS) entry which is preliminary data.</text>
</comment>
<dbReference type="eggNOG" id="ENOG50339MN">
    <property type="taxonomic scope" value="Bacteria"/>
</dbReference>
<dbReference type="AlphaFoldDB" id="C2M9U5"/>
<organism evidence="3 4">
    <name type="scientific">Porphyromonas uenonis 60-3</name>
    <dbReference type="NCBI Taxonomy" id="596327"/>
    <lineage>
        <taxon>Bacteria</taxon>
        <taxon>Pseudomonadati</taxon>
        <taxon>Bacteroidota</taxon>
        <taxon>Bacteroidia</taxon>
        <taxon>Bacteroidales</taxon>
        <taxon>Porphyromonadaceae</taxon>
        <taxon>Porphyromonas</taxon>
    </lineage>
</organism>
<dbReference type="PROSITE" id="PS51257">
    <property type="entry name" value="PROKAR_LIPOPROTEIN"/>
    <property type="match status" value="1"/>
</dbReference>
<dbReference type="Pfam" id="PF15495">
    <property type="entry name" value="Fimbrillin_C"/>
    <property type="match status" value="1"/>
</dbReference>
<name>C2M9U5_9PORP</name>
<dbReference type="EMBL" id="ACLR01000049">
    <property type="protein sequence ID" value="EEK17508.1"/>
    <property type="molecule type" value="Genomic_DNA"/>
</dbReference>
<dbReference type="RefSeq" id="WP_007364687.1">
    <property type="nucleotide sequence ID" value="NZ_ACLR01000049.1"/>
</dbReference>
<sequence length="533" mass="58594">MNRTVRTLLGLLTIGLVALTSCKKDQKEPHQNEGTTYVNVAISIPTGLRATPGEGDDDEYNPKGKWNGKDAIENITVYVVDKNSVSWDGYTKADFDITPATSTTNITITTKKAILTTPGNKKVYVVINAPQAIKDYLNKAIPNEFEQAYEKAVSVIAAKEATKVDGDGNDVILMTNATAPAEQTIEDGVTAEKAKNGLKNQIKVQVQRAVARVILTTTKPEYEIVRADGVVLGKIKNITYAVAQGENSFYLTQKRLNSSSSRGVVKTLGYNFIPKTDNPGVLPAKGYTDMENFYDYSDLVETAKPGQAREALVADDLNSALAIGEKSLKSSAFIFENTHKYGAYDIFNYKGGYRRANTAYVLVRATFVPNNDAFADKAKFTEPYKEGETFYVGENGALYRSAINVTDEKSSGAGGVEGQKYSEYKNGKVLYYAIVNPDKTERPLNAPVYRNSIYHISVTGFKKIGVNWNPLFPEDPDSDNPKNPDPKPKDNPNEPVPPIKPEDNLSPKETYMAVDVTVVPWSVHTYNIELTIP</sequence>